<organism evidence="2 3">
    <name type="scientific">Marasmius crinis-equi</name>
    <dbReference type="NCBI Taxonomy" id="585013"/>
    <lineage>
        <taxon>Eukaryota</taxon>
        <taxon>Fungi</taxon>
        <taxon>Dikarya</taxon>
        <taxon>Basidiomycota</taxon>
        <taxon>Agaricomycotina</taxon>
        <taxon>Agaricomycetes</taxon>
        <taxon>Agaricomycetidae</taxon>
        <taxon>Agaricales</taxon>
        <taxon>Marasmiineae</taxon>
        <taxon>Marasmiaceae</taxon>
        <taxon>Marasmius</taxon>
    </lineage>
</organism>
<keyword evidence="3" id="KW-1185">Reference proteome</keyword>
<proteinExistence type="predicted"/>
<protein>
    <recommendedName>
        <fullName evidence="4">Biogenesis of lysosome-related organelles complex 1 subunit 1</fullName>
    </recommendedName>
</protein>
<comment type="caution">
    <text evidence="2">The sequence shown here is derived from an EMBL/GenBank/DDBJ whole genome shotgun (WGS) entry which is preliminary data.</text>
</comment>
<accession>A0ABR3ER20</accession>
<dbReference type="EMBL" id="JBAHYK010002332">
    <property type="protein sequence ID" value="KAL0565298.1"/>
    <property type="molecule type" value="Genomic_DNA"/>
</dbReference>
<gene>
    <name evidence="2" type="ORF">V5O48_016726</name>
</gene>
<feature type="region of interest" description="Disordered" evidence="1">
    <location>
        <begin position="1"/>
        <end position="67"/>
    </location>
</feature>
<evidence type="ECO:0000256" key="1">
    <source>
        <dbReference type="SAM" id="MobiDB-lite"/>
    </source>
</evidence>
<name>A0ABR3ER20_9AGAR</name>
<evidence type="ECO:0008006" key="4">
    <source>
        <dbReference type="Google" id="ProtNLM"/>
    </source>
</evidence>
<evidence type="ECO:0000313" key="2">
    <source>
        <dbReference type="EMBL" id="KAL0565298.1"/>
    </source>
</evidence>
<dbReference type="Proteomes" id="UP001465976">
    <property type="component" value="Unassembled WGS sequence"/>
</dbReference>
<evidence type="ECO:0000313" key="3">
    <source>
        <dbReference type="Proteomes" id="UP001465976"/>
    </source>
</evidence>
<feature type="compositionally biased region" description="Polar residues" evidence="1">
    <location>
        <begin position="17"/>
        <end position="29"/>
    </location>
</feature>
<reference evidence="2 3" key="1">
    <citation type="submission" date="2024-02" db="EMBL/GenBank/DDBJ databases">
        <title>A draft genome for the cacao thread blight pathogen Marasmius crinis-equi.</title>
        <authorList>
            <person name="Cohen S.P."/>
            <person name="Baruah I.K."/>
            <person name="Amoako-Attah I."/>
            <person name="Bukari Y."/>
            <person name="Meinhardt L.W."/>
            <person name="Bailey B.A."/>
        </authorList>
    </citation>
    <scope>NUCLEOTIDE SEQUENCE [LARGE SCALE GENOMIC DNA]</scope>
    <source>
        <strain evidence="2 3">GH-76</strain>
    </source>
</reference>
<sequence length="197" mass="22007">MISVSFAETTPPPQFWDNRSGSDNNSLPHISSCGASDVDGRGVTDEDMETDEGSSGSSHGEKDHGDDINDAVMANFERGQEEVKVVAMLGLSTLRHQLPAGFGRPLDINNERYIRQCDANHRLEELQFDYYKRTMDLKNEISRLRDQISAWNRLAVTVAEGVYRDMNKWSGLMNDAILEGIENVEVPALDDEDVMLA</sequence>